<keyword evidence="6" id="KW-1185">Reference proteome</keyword>
<evidence type="ECO:0000256" key="3">
    <source>
        <dbReference type="ARBA" id="ARBA00023186"/>
    </source>
</evidence>
<dbReference type="Gene3D" id="3.30.70.1880">
    <property type="entry name" value="Protein of unknown function DUF881"/>
    <property type="match status" value="1"/>
</dbReference>
<dbReference type="SUPFAM" id="SSF58014">
    <property type="entry name" value="Coiled-coil domain of nucleotide exchange factor GrpE"/>
    <property type="match status" value="1"/>
</dbReference>
<dbReference type="InterPro" id="IPR013805">
    <property type="entry name" value="GrpE_CC"/>
</dbReference>
<feature type="coiled-coil region" evidence="4">
    <location>
        <begin position="42"/>
        <end position="76"/>
    </location>
</feature>
<reference evidence="5" key="1">
    <citation type="submission" date="2020-08" db="EMBL/GenBank/DDBJ databases">
        <title>Genome public.</title>
        <authorList>
            <person name="Liu C."/>
            <person name="Sun Q."/>
        </authorList>
    </citation>
    <scope>NUCLEOTIDE SEQUENCE</scope>
    <source>
        <strain evidence="5">NSJ-50</strain>
    </source>
</reference>
<keyword evidence="3" id="KW-0143">Chaperone</keyword>
<gene>
    <name evidence="5" type="ORF">H8706_06215</name>
</gene>
<comment type="caution">
    <text evidence="5">The sequence shown here is derived from an EMBL/GenBank/DDBJ whole genome shotgun (WGS) entry which is preliminary data.</text>
</comment>
<organism evidence="5 6">
    <name type="scientific">Qingrenia yutianensis</name>
    <dbReference type="NCBI Taxonomy" id="2763676"/>
    <lineage>
        <taxon>Bacteria</taxon>
        <taxon>Bacillati</taxon>
        <taxon>Bacillota</taxon>
        <taxon>Clostridia</taxon>
        <taxon>Eubacteriales</taxon>
        <taxon>Oscillospiraceae</taxon>
        <taxon>Qingrenia</taxon>
    </lineage>
</organism>
<evidence type="ECO:0000256" key="1">
    <source>
        <dbReference type="ARBA" id="ARBA00009054"/>
    </source>
</evidence>
<accession>A0A926ITD3</accession>
<evidence type="ECO:0000313" key="6">
    <source>
        <dbReference type="Proteomes" id="UP000647416"/>
    </source>
</evidence>
<dbReference type="InterPro" id="IPR010273">
    <property type="entry name" value="DUF881"/>
</dbReference>
<comment type="similarity">
    <text evidence="1">Belongs to the GrpE family.</text>
</comment>
<evidence type="ECO:0000256" key="4">
    <source>
        <dbReference type="SAM" id="Coils"/>
    </source>
</evidence>
<comment type="similarity">
    <text evidence="2">Belongs to the UPF0749 family.</text>
</comment>
<dbReference type="PANTHER" id="PTHR37313">
    <property type="entry name" value="UPF0749 PROTEIN RV1825"/>
    <property type="match status" value="1"/>
</dbReference>
<dbReference type="PANTHER" id="PTHR37313:SF2">
    <property type="entry name" value="UPF0749 PROTEIN YLXX"/>
    <property type="match status" value="1"/>
</dbReference>
<protein>
    <submittedName>
        <fullName evidence="5">DUF881 domain-containing protein</fullName>
    </submittedName>
</protein>
<dbReference type="AlphaFoldDB" id="A0A926ITD3"/>
<dbReference type="RefSeq" id="WP_262431926.1">
    <property type="nucleotide sequence ID" value="NZ_JACRTE010000005.1"/>
</dbReference>
<dbReference type="EMBL" id="JACRTE010000005">
    <property type="protein sequence ID" value="MBC8596460.1"/>
    <property type="molecule type" value="Genomic_DNA"/>
</dbReference>
<dbReference type="Pfam" id="PF05949">
    <property type="entry name" value="DUF881"/>
    <property type="match status" value="1"/>
</dbReference>
<evidence type="ECO:0000313" key="5">
    <source>
        <dbReference type="EMBL" id="MBC8596460.1"/>
    </source>
</evidence>
<keyword evidence="4" id="KW-0175">Coiled coil</keyword>
<sequence length="240" mass="26196">MRDKKTQITLAVLFFILSFAITMQVKSIIKNSSSENGEITRVEEAKEELVKKDLQIEDLKNRLLAATNDLDNYRKEAEQNTDGAKAMASELERYKILAGLTDVKGKGVTVTLSDSTAEPDAGKSASSYIIHDSDLRTIVNELRSADAEAISVNGERLVSSSEIRCVGPTIIINGNKYVPPFEIKAIGEPDMLEAALKLKGGIIDQLKSLYGFDISIAKSAEIKIGKYSGIVSFKYAKSAE</sequence>
<dbReference type="Proteomes" id="UP000647416">
    <property type="component" value="Unassembled WGS sequence"/>
</dbReference>
<name>A0A926ITD3_9FIRM</name>
<evidence type="ECO:0000256" key="2">
    <source>
        <dbReference type="ARBA" id="ARBA00009108"/>
    </source>
</evidence>
<proteinExistence type="inferred from homology"/>